<organism evidence="2 3">
    <name type="scientific">Protea cynaroides</name>
    <dbReference type="NCBI Taxonomy" id="273540"/>
    <lineage>
        <taxon>Eukaryota</taxon>
        <taxon>Viridiplantae</taxon>
        <taxon>Streptophyta</taxon>
        <taxon>Embryophyta</taxon>
        <taxon>Tracheophyta</taxon>
        <taxon>Spermatophyta</taxon>
        <taxon>Magnoliopsida</taxon>
        <taxon>Proteales</taxon>
        <taxon>Proteaceae</taxon>
        <taxon>Protea</taxon>
    </lineage>
</organism>
<evidence type="ECO:0000313" key="2">
    <source>
        <dbReference type="EMBL" id="KAJ4933739.1"/>
    </source>
</evidence>
<proteinExistence type="predicted"/>
<keyword evidence="3" id="KW-1185">Reference proteome</keyword>
<accession>A0A9Q0GKT5</accession>
<name>A0A9Q0GKT5_9MAGN</name>
<dbReference type="AlphaFoldDB" id="A0A9Q0GKT5"/>
<dbReference type="Proteomes" id="UP001141806">
    <property type="component" value="Unassembled WGS sequence"/>
</dbReference>
<protein>
    <submittedName>
        <fullName evidence="2">Uncharacterized protein</fullName>
    </submittedName>
</protein>
<evidence type="ECO:0000313" key="3">
    <source>
        <dbReference type="Proteomes" id="UP001141806"/>
    </source>
</evidence>
<comment type="caution">
    <text evidence="2">The sequence shown here is derived from an EMBL/GenBank/DDBJ whole genome shotgun (WGS) entry which is preliminary data.</text>
</comment>
<reference evidence="2" key="1">
    <citation type="journal article" date="2023" name="Plant J.">
        <title>The genome of the king protea, Protea cynaroides.</title>
        <authorList>
            <person name="Chang J."/>
            <person name="Duong T.A."/>
            <person name="Schoeman C."/>
            <person name="Ma X."/>
            <person name="Roodt D."/>
            <person name="Barker N."/>
            <person name="Li Z."/>
            <person name="Van de Peer Y."/>
            <person name="Mizrachi E."/>
        </authorList>
    </citation>
    <scope>NUCLEOTIDE SEQUENCE</scope>
    <source>
        <tissue evidence="2">Young leaves</tissue>
    </source>
</reference>
<evidence type="ECO:0000256" key="1">
    <source>
        <dbReference type="SAM" id="MobiDB-lite"/>
    </source>
</evidence>
<feature type="region of interest" description="Disordered" evidence="1">
    <location>
        <begin position="1"/>
        <end position="23"/>
    </location>
</feature>
<sequence>MKSPVPLQTAAMGSGDSSSGYGGRRWWRLLGFAVVAGRDRRVLRRMKSPVPLQTVYFKEKNMGCCRFI</sequence>
<dbReference type="EMBL" id="JAMYWD010002951">
    <property type="protein sequence ID" value="KAJ4933739.1"/>
    <property type="molecule type" value="Genomic_DNA"/>
</dbReference>
<gene>
    <name evidence="2" type="ORF">NE237_002646</name>
</gene>